<evidence type="ECO:0000313" key="2">
    <source>
        <dbReference type="Proteomes" id="UP000230233"/>
    </source>
</evidence>
<evidence type="ECO:0000313" key="1">
    <source>
        <dbReference type="EMBL" id="PIC16968.1"/>
    </source>
</evidence>
<accession>A0A2G5SPP0</accession>
<reference evidence="2" key="1">
    <citation type="submission" date="2017-10" db="EMBL/GenBank/DDBJ databases">
        <title>Rapid genome shrinkage in a self-fertile nematode reveals novel sperm competition proteins.</title>
        <authorList>
            <person name="Yin D."/>
            <person name="Schwarz E.M."/>
            <person name="Thomas C.G."/>
            <person name="Felde R.L."/>
            <person name="Korf I.F."/>
            <person name="Cutter A.D."/>
            <person name="Schartner C.M."/>
            <person name="Ralston E.J."/>
            <person name="Meyer B.J."/>
            <person name="Haag E.S."/>
        </authorList>
    </citation>
    <scope>NUCLEOTIDE SEQUENCE [LARGE SCALE GENOMIC DNA]</scope>
    <source>
        <strain evidence="2">JU1422</strain>
    </source>
</reference>
<dbReference type="AlphaFoldDB" id="A0A2G5SPP0"/>
<dbReference type="Proteomes" id="UP000230233">
    <property type="component" value="Chromosome X"/>
</dbReference>
<dbReference type="EMBL" id="PDUG01000006">
    <property type="protein sequence ID" value="PIC16968.1"/>
    <property type="molecule type" value="Genomic_DNA"/>
</dbReference>
<dbReference type="OrthoDB" id="10401624at2759"/>
<name>A0A2G5SPP0_9PELO</name>
<organism evidence="1 2">
    <name type="scientific">Caenorhabditis nigoni</name>
    <dbReference type="NCBI Taxonomy" id="1611254"/>
    <lineage>
        <taxon>Eukaryota</taxon>
        <taxon>Metazoa</taxon>
        <taxon>Ecdysozoa</taxon>
        <taxon>Nematoda</taxon>
        <taxon>Chromadorea</taxon>
        <taxon>Rhabditida</taxon>
        <taxon>Rhabditina</taxon>
        <taxon>Rhabditomorpha</taxon>
        <taxon>Rhabditoidea</taxon>
        <taxon>Rhabditidae</taxon>
        <taxon>Peloderinae</taxon>
        <taxon>Caenorhabditis</taxon>
    </lineage>
</organism>
<sequence length="146" mass="16945">MAPAKDLRAPRRSLHIGALIPDPKQLTAKLKRSKSLPKIQNMDQIKAAIRRKSSLRKWFATRTVAGRRNSNNTNNYECKRTSITHEDFLAQMRNVTRNTLKHLLFPDKKSEIRIVRMTNEKFHDVDELTKQIRELSIASGVQEIKK</sequence>
<keyword evidence="2" id="KW-1185">Reference proteome</keyword>
<comment type="caution">
    <text evidence="1">The sequence shown here is derived from an EMBL/GenBank/DDBJ whole genome shotgun (WGS) entry which is preliminary data.</text>
</comment>
<protein>
    <submittedName>
        <fullName evidence="1">Uncharacterized protein</fullName>
    </submittedName>
</protein>
<gene>
    <name evidence="1" type="primary">Cnig_chr_X.g23379</name>
    <name evidence="1" type="ORF">B9Z55_023379</name>
</gene>
<proteinExistence type="predicted"/>